<dbReference type="EMBL" id="CH473949">
    <property type="protein sequence ID" value="EDL79847.1"/>
    <property type="molecule type" value="Genomic_DNA"/>
</dbReference>
<evidence type="ECO:0000313" key="2">
    <source>
        <dbReference type="Proteomes" id="UP000234681"/>
    </source>
</evidence>
<dbReference type="AlphaFoldDB" id="A6HP96"/>
<name>A6HP96_RAT</name>
<accession>A6HP96</accession>
<gene>
    <name evidence="1" type="ORF">rCG_27394</name>
</gene>
<reference evidence="2" key="1">
    <citation type="submission" date="2005-09" db="EMBL/GenBank/DDBJ databases">
        <authorList>
            <person name="Mural R.J."/>
            <person name="Li P.W."/>
            <person name="Adams M.D."/>
            <person name="Amanatides P.G."/>
            <person name="Baden-Tillson H."/>
            <person name="Barnstead M."/>
            <person name="Chin S.H."/>
            <person name="Dew I."/>
            <person name="Evans C.A."/>
            <person name="Ferriera S."/>
            <person name="Flanigan M."/>
            <person name="Fosler C."/>
            <person name="Glodek A."/>
            <person name="Gu Z."/>
            <person name="Holt R.A."/>
            <person name="Jennings D."/>
            <person name="Kraft C.L."/>
            <person name="Lu F."/>
            <person name="Nguyen T."/>
            <person name="Nusskern D.R."/>
            <person name="Pfannkoch C.M."/>
            <person name="Sitter C."/>
            <person name="Sutton G.G."/>
            <person name="Venter J.C."/>
            <person name="Wang Z."/>
            <person name="Woodage T."/>
            <person name="Zheng X.H."/>
            <person name="Zhong F."/>
        </authorList>
    </citation>
    <scope>NUCLEOTIDE SEQUENCE [LARGE SCALE GENOMIC DNA]</scope>
    <source>
        <strain>BN</strain>
        <strain evidence="2">Sprague-Dawley</strain>
    </source>
</reference>
<evidence type="ECO:0000313" key="1">
    <source>
        <dbReference type="EMBL" id="EDL79847.1"/>
    </source>
</evidence>
<proteinExistence type="predicted"/>
<organism evidence="1 2">
    <name type="scientific">Rattus norvegicus</name>
    <name type="common">Rat</name>
    <dbReference type="NCBI Taxonomy" id="10116"/>
    <lineage>
        <taxon>Eukaryota</taxon>
        <taxon>Metazoa</taxon>
        <taxon>Chordata</taxon>
        <taxon>Craniata</taxon>
        <taxon>Vertebrata</taxon>
        <taxon>Euteleostomi</taxon>
        <taxon>Mammalia</taxon>
        <taxon>Eutheria</taxon>
        <taxon>Euarchontoglires</taxon>
        <taxon>Glires</taxon>
        <taxon>Rodentia</taxon>
        <taxon>Myomorpha</taxon>
        <taxon>Muroidea</taxon>
        <taxon>Muridae</taxon>
        <taxon>Murinae</taxon>
        <taxon>Rattus</taxon>
    </lineage>
</organism>
<sequence>MYLNREREKKKYKHLFEGEILGVSSKSKTRYELQ</sequence>
<protein>
    <submittedName>
        <fullName evidence="1">RCG27394</fullName>
    </submittedName>
</protein>
<dbReference type="Proteomes" id="UP000234681">
    <property type="component" value="Chromosome 3"/>
</dbReference>